<sequence length="360" mass="37444">MRARRLWPLAALALLSGGAVAADVATLARQATMAQRQATVLERRANRAAAPAERARLREEAVAARVTAAEADIAALRARAAIVARRLAVQRDRLARQEEPVARLLAALTSLARRPAVIALAQPGTTTDLVHVQAVLHATLPALRARSAALRADVARIRVVQADAAAAERQLRTGRARLVEAREQLAAVTDTDDDRALTMEEVVRDNAAQLATIGSEQTVLADLLALPVAGLAPAASSHAAARYRLPVEGRVLTGTGELSGNGVRARGLTLAAPAAATVVAPAAGRVSYAGPFRSFGRIVIIDHGAGWTTLVTGLGAVEIARGADVSAGTPIGRAPAVEGARITVELRRRGRPMDVAQLAG</sequence>
<dbReference type="InterPro" id="IPR050570">
    <property type="entry name" value="Cell_wall_metabolism_enzyme"/>
</dbReference>
<proteinExistence type="predicted"/>
<dbReference type="PANTHER" id="PTHR21666">
    <property type="entry name" value="PEPTIDASE-RELATED"/>
    <property type="match status" value="1"/>
</dbReference>
<evidence type="ECO:0000313" key="4">
    <source>
        <dbReference type="Proteomes" id="UP000249229"/>
    </source>
</evidence>
<dbReference type="InterPro" id="IPR011055">
    <property type="entry name" value="Dup_hybrid_motif"/>
</dbReference>
<dbReference type="Gene3D" id="2.70.70.10">
    <property type="entry name" value="Glucose Permease (Domain IIA)"/>
    <property type="match status" value="1"/>
</dbReference>
<dbReference type="SUPFAM" id="SSF51261">
    <property type="entry name" value="Duplicated hybrid motif"/>
    <property type="match status" value="1"/>
</dbReference>
<name>A0A2W5P7V7_9SPHN</name>
<dbReference type="EMBL" id="QFQI01000003">
    <property type="protein sequence ID" value="PZQ61204.1"/>
    <property type="molecule type" value="Genomic_DNA"/>
</dbReference>
<dbReference type="GO" id="GO:0004222">
    <property type="term" value="F:metalloendopeptidase activity"/>
    <property type="evidence" value="ECO:0007669"/>
    <property type="project" value="TreeGrafter"/>
</dbReference>
<accession>A0A2W5P7V7</accession>
<protein>
    <submittedName>
        <fullName evidence="3">Metalloendopeptidase</fullName>
    </submittedName>
</protein>
<feature type="domain" description="M23ase beta-sheet core" evidence="2">
    <location>
        <begin position="266"/>
        <end position="354"/>
    </location>
</feature>
<dbReference type="InterPro" id="IPR016047">
    <property type="entry name" value="M23ase_b-sheet_dom"/>
</dbReference>
<dbReference type="Pfam" id="PF01551">
    <property type="entry name" value="Peptidase_M23"/>
    <property type="match status" value="1"/>
</dbReference>
<gene>
    <name evidence="3" type="ORF">DI544_06445</name>
</gene>
<evidence type="ECO:0000256" key="1">
    <source>
        <dbReference type="SAM" id="SignalP"/>
    </source>
</evidence>
<dbReference type="AlphaFoldDB" id="A0A2W5P7V7"/>
<evidence type="ECO:0000313" key="3">
    <source>
        <dbReference type="EMBL" id="PZQ61204.1"/>
    </source>
</evidence>
<organism evidence="3 4">
    <name type="scientific">Sphingomonas taxi</name>
    <dbReference type="NCBI Taxonomy" id="1549858"/>
    <lineage>
        <taxon>Bacteria</taxon>
        <taxon>Pseudomonadati</taxon>
        <taxon>Pseudomonadota</taxon>
        <taxon>Alphaproteobacteria</taxon>
        <taxon>Sphingomonadales</taxon>
        <taxon>Sphingomonadaceae</taxon>
        <taxon>Sphingomonas</taxon>
    </lineage>
</organism>
<reference evidence="3 4" key="1">
    <citation type="submission" date="2017-08" db="EMBL/GenBank/DDBJ databases">
        <title>Infants hospitalized years apart are colonized by the same room-sourced microbial strains.</title>
        <authorList>
            <person name="Brooks B."/>
            <person name="Olm M.R."/>
            <person name="Firek B.A."/>
            <person name="Baker R."/>
            <person name="Thomas B.C."/>
            <person name="Morowitz M.J."/>
            <person name="Banfield J.F."/>
        </authorList>
    </citation>
    <scope>NUCLEOTIDE SEQUENCE [LARGE SCALE GENOMIC DNA]</scope>
    <source>
        <strain evidence="3">S2_005_001_R1_22</strain>
    </source>
</reference>
<keyword evidence="1" id="KW-0732">Signal</keyword>
<comment type="caution">
    <text evidence="3">The sequence shown here is derived from an EMBL/GenBank/DDBJ whole genome shotgun (WGS) entry which is preliminary data.</text>
</comment>
<dbReference type="PANTHER" id="PTHR21666:SF270">
    <property type="entry name" value="MUREIN HYDROLASE ACTIVATOR ENVC"/>
    <property type="match status" value="1"/>
</dbReference>
<dbReference type="CDD" id="cd12797">
    <property type="entry name" value="M23_peptidase"/>
    <property type="match status" value="1"/>
</dbReference>
<feature type="chain" id="PRO_5016035746" evidence="1">
    <location>
        <begin position="22"/>
        <end position="360"/>
    </location>
</feature>
<evidence type="ECO:0000259" key="2">
    <source>
        <dbReference type="Pfam" id="PF01551"/>
    </source>
</evidence>
<feature type="signal peptide" evidence="1">
    <location>
        <begin position="1"/>
        <end position="21"/>
    </location>
</feature>
<dbReference type="Proteomes" id="UP000249229">
    <property type="component" value="Unassembled WGS sequence"/>
</dbReference>